<evidence type="ECO:0000313" key="2">
    <source>
        <dbReference type="EMBL" id="KAL2337485.1"/>
    </source>
</evidence>
<organism evidence="2 3">
    <name type="scientific">Flemingia macrophylla</name>
    <dbReference type="NCBI Taxonomy" id="520843"/>
    <lineage>
        <taxon>Eukaryota</taxon>
        <taxon>Viridiplantae</taxon>
        <taxon>Streptophyta</taxon>
        <taxon>Embryophyta</taxon>
        <taxon>Tracheophyta</taxon>
        <taxon>Spermatophyta</taxon>
        <taxon>Magnoliopsida</taxon>
        <taxon>eudicotyledons</taxon>
        <taxon>Gunneridae</taxon>
        <taxon>Pentapetalae</taxon>
        <taxon>rosids</taxon>
        <taxon>fabids</taxon>
        <taxon>Fabales</taxon>
        <taxon>Fabaceae</taxon>
        <taxon>Papilionoideae</taxon>
        <taxon>50 kb inversion clade</taxon>
        <taxon>NPAAA clade</taxon>
        <taxon>indigoferoid/millettioid clade</taxon>
        <taxon>Phaseoleae</taxon>
        <taxon>Flemingia</taxon>
    </lineage>
</organism>
<keyword evidence="3" id="KW-1185">Reference proteome</keyword>
<evidence type="ECO:0000313" key="3">
    <source>
        <dbReference type="Proteomes" id="UP001603857"/>
    </source>
</evidence>
<feature type="region of interest" description="Disordered" evidence="1">
    <location>
        <begin position="75"/>
        <end position="95"/>
    </location>
</feature>
<protein>
    <submittedName>
        <fullName evidence="2">Uncharacterized protein</fullName>
    </submittedName>
</protein>
<proteinExistence type="predicted"/>
<comment type="caution">
    <text evidence="2">The sequence shown here is derived from an EMBL/GenBank/DDBJ whole genome shotgun (WGS) entry which is preliminary data.</text>
</comment>
<gene>
    <name evidence="2" type="ORF">Fmac_011931</name>
</gene>
<sequence length="95" mass="11312">MHFKYSFCFEIVHAKQIIVRPQNQPHQVKEIQLRRDHIMVVLIHKILIHNFPDMKSQRKEHETKTGVEVLHCEPHSSPLHISNGGNYDDHEISWE</sequence>
<dbReference type="AlphaFoldDB" id="A0ABD1MNU1"/>
<reference evidence="2 3" key="1">
    <citation type="submission" date="2024-08" db="EMBL/GenBank/DDBJ databases">
        <title>Insights into the chromosomal genome structure of Flemingia macrophylla.</title>
        <authorList>
            <person name="Ding Y."/>
            <person name="Zhao Y."/>
            <person name="Bi W."/>
            <person name="Wu M."/>
            <person name="Zhao G."/>
            <person name="Gong Y."/>
            <person name="Li W."/>
            <person name="Zhang P."/>
        </authorList>
    </citation>
    <scope>NUCLEOTIDE SEQUENCE [LARGE SCALE GENOMIC DNA]</scope>
    <source>
        <strain evidence="2">DYQJB</strain>
        <tissue evidence="2">Leaf</tissue>
    </source>
</reference>
<dbReference type="Proteomes" id="UP001603857">
    <property type="component" value="Unassembled WGS sequence"/>
</dbReference>
<dbReference type="EMBL" id="JBGMDY010000004">
    <property type="protein sequence ID" value="KAL2337485.1"/>
    <property type="molecule type" value="Genomic_DNA"/>
</dbReference>
<accession>A0ABD1MNU1</accession>
<evidence type="ECO:0000256" key="1">
    <source>
        <dbReference type="SAM" id="MobiDB-lite"/>
    </source>
</evidence>
<name>A0ABD1MNU1_9FABA</name>